<dbReference type="FunFam" id="2.10.70.10:FF:000026">
    <property type="entry name" value="Complement inhibitory factor H"/>
    <property type="match status" value="1"/>
</dbReference>
<dbReference type="FunFam" id="2.10.70.10:FF:000054">
    <property type="entry name" value="Complement inhibitory factor H"/>
    <property type="match status" value="1"/>
</dbReference>
<evidence type="ECO:0000256" key="5">
    <source>
        <dbReference type="ARBA" id="ARBA00022737"/>
    </source>
</evidence>
<dbReference type="GO" id="GO:0005576">
    <property type="term" value="C:extracellular region"/>
    <property type="evidence" value="ECO:0007669"/>
    <property type="project" value="UniProtKB-SubCell"/>
</dbReference>
<dbReference type="KEGG" id="oaa:100074670"/>
<comment type="caution">
    <text evidence="8">Lacks conserved residue(s) required for the propagation of feature annotation.</text>
</comment>
<reference evidence="10" key="2">
    <citation type="submission" date="2025-08" db="UniProtKB">
        <authorList>
            <consortium name="Ensembl"/>
        </authorList>
    </citation>
    <scope>IDENTIFICATION</scope>
    <source>
        <strain evidence="10">Glennie</strain>
    </source>
</reference>
<dbReference type="InterPro" id="IPR000436">
    <property type="entry name" value="Sushi_SCR_CCP_dom"/>
</dbReference>
<proteinExistence type="predicted"/>
<dbReference type="FunCoup" id="F7FRK4">
    <property type="interactions" value="76"/>
</dbReference>
<gene>
    <name evidence="10" type="primary">F13B</name>
</gene>
<comment type="subcellular location">
    <subcellularLocation>
        <location evidence="1">Secreted</location>
    </subcellularLocation>
</comment>
<dbReference type="GO" id="GO:0007596">
    <property type="term" value="P:blood coagulation"/>
    <property type="evidence" value="ECO:0000318"/>
    <property type="project" value="GO_Central"/>
</dbReference>
<feature type="domain" description="Sushi" evidence="9">
    <location>
        <begin position="151"/>
        <end position="210"/>
    </location>
</feature>
<accession>F7FRK4</accession>
<dbReference type="PANTHER" id="PTHR45785:SF3">
    <property type="entry name" value="COAGULATION FACTOR XIII B CHAIN"/>
    <property type="match status" value="1"/>
</dbReference>
<keyword evidence="7" id="KW-0325">Glycoprotein</keyword>
<evidence type="ECO:0000313" key="10">
    <source>
        <dbReference type="Ensembl" id="ENSOANP00000017717.2"/>
    </source>
</evidence>
<dbReference type="Proteomes" id="UP000002279">
    <property type="component" value="Chromosome 4"/>
</dbReference>
<dbReference type="Ensembl" id="ENSOANT00000017720.3">
    <property type="protein sequence ID" value="ENSOANP00000017717.2"/>
    <property type="gene ID" value="ENSOANG00000011183.3"/>
</dbReference>
<dbReference type="SUPFAM" id="SSF57535">
    <property type="entry name" value="Complement control module/SCR domain"/>
    <property type="match status" value="10"/>
</dbReference>
<feature type="domain" description="Sushi" evidence="9">
    <location>
        <begin position="333"/>
        <end position="390"/>
    </location>
</feature>
<reference evidence="10 11" key="1">
    <citation type="journal article" date="2008" name="Nature">
        <title>Genome analysis of the platypus reveals unique signatures of evolution.</title>
        <authorList>
            <person name="Warren W.C."/>
            <person name="Hillier L.W."/>
            <person name="Marshall Graves J.A."/>
            <person name="Birney E."/>
            <person name="Ponting C.P."/>
            <person name="Grutzner F."/>
            <person name="Belov K."/>
            <person name="Miller W."/>
            <person name="Clarke L."/>
            <person name="Chinwalla A.T."/>
            <person name="Yang S.P."/>
            <person name="Heger A."/>
            <person name="Locke D.P."/>
            <person name="Miethke P."/>
            <person name="Waters P.D."/>
            <person name="Veyrunes F."/>
            <person name="Fulton L."/>
            <person name="Fulton B."/>
            <person name="Graves T."/>
            <person name="Wallis J."/>
            <person name="Puente X.S."/>
            <person name="Lopez-Otin C."/>
            <person name="Ordonez G.R."/>
            <person name="Eichler E.E."/>
            <person name="Chen L."/>
            <person name="Cheng Z."/>
            <person name="Deakin J.E."/>
            <person name="Alsop A."/>
            <person name="Thompson K."/>
            <person name="Kirby P."/>
            <person name="Papenfuss A.T."/>
            <person name="Wakefield M.J."/>
            <person name="Olender T."/>
            <person name="Lancet D."/>
            <person name="Huttley G.A."/>
            <person name="Smit A.F."/>
            <person name="Pask A."/>
            <person name="Temple-Smith P."/>
            <person name="Batzer M.A."/>
            <person name="Walker J.A."/>
            <person name="Konkel M.K."/>
            <person name="Harris R.S."/>
            <person name="Whittington C.M."/>
            <person name="Wong E.S."/>
            <person name="Gemmell N.J."/>
            <person name="Buschiazzo E."/>
            <person name="Vargas Jentzsch I.M."/>
            <person name="Merkel A."/>
            <person name="Schmitz J."/>
            <person name="Zemann A."/>
            <person name="Churakov G."/>
            <person name="Kriegs J.O."/>
            <person name="Brosius J."/>
            <person name="Murchison E.P."/>
            <person name="Sachidanandam R."/>
            <person name="Smith C."/>
            <person name="Hannon G.J."/>
            <person name="Tsend-Ayush E."/>
            <person name="McMillan D."/>
            <person name="Attenborough R."/>
            <person name="Rens W."/>
            <person name="Ferguson-Smith M."/>
            <person name="Lefevre C.M."/>
            <person name="Sharp J.A."/>
            <person name="Nicholas K.R."/>
            <person name="Ray D.A."/>
            <person name="Kube M."/>
            <person name="Reinhardt R."/>
            <person name="Pringle T.H."/>
            <person name="Taylor J."/>
            <person name="Jones R.C."/>
            <person name="Nixon B."/>
            <person name="Dacheux J.L."/>
            <person name="Niwa H."/>
            <person name="Sekita Y."/>
            <person name="Huang X."/>
            <person name="Stark A."/>
            <person name="Kheradpour P."/>
            <person name="Kellis M."/>
            <person name="Flicek P."/>
            <person name="Chen Y."/>
            <person name="Webber C."/>
            <person name="Hardison R."/>
            <person name="Nelson J."/>
            <person name="Hallsworth-Pepin K."/>
            <person name="Delehaunty K."/>
            <person name="Markovic C."/>
            <person name="Minx P."/>
            <person name="Feng Y."/>
            <person name="Kremitzki C."/>
            <person name="Mitreva M."/>
            <person name="Glasscock J."/>
            <person name="Wylie T."/>
            <person name="Wohldmann P."/>
            <person name="Thiru P."/>
            <person name="Nhan M.N."/>
            <person name="Pohl C.S."/>
            <person name="Smith S.M."/>
            <person name="Hou S."/>
            <person name="Nefedov M."/>
            <person name="de Jong P.J."/>
            <person name="Renfree M.B."/>
            <person name="Mardis E.R."/>
            <person name="Wilson R.K."/>
        </authorList>
    </citation>
    <scope>NUCLEOTIDE SEQUENCE [LARGE SCALE GENOMIC DNA]</scope>
    <source>
        <strain evidence="10 11">Glennie</strain>
    </source>
</reference>
<keyword evidence="4" id="KW-0732">Signal</keyword>
<dbReference type="CDD" id="cd00033">
    <property type="entry name" value="CCP"/>
    <property type="match status" value="7"/>
</dbReference>
<dbReference type="InterPro" id="IPR051503">
    <property type="entry name" value="ComplSys_Reg/VirEntry_Med"/>
</dbReference>
<evidence type="ECO:0000313" key="11">
    <source>
        <dbReference type="Proteomes" id="UP000002279"/>
    </source>
</evidence>
<reference evidence="10" key="3">
    <citation type="submission" date="2025-09" db="UniProtKB">
        <authorList>
            <consortium name="Ensembl"/>
        </authorList>
    </citation>
    <scope>IDENTIFICATION</scope>
    <source>
        <strain evidence="10">Glennie</strain>
    </source>
</reference>
<protein>
    <submittedName>
        <fullName evidence="10">Coagulation factor XIII B chain</fullName>
    </submittedName>
</protein>
<dbReference type="GO" id="GO:0072378">
    <property type="term" value="P:blood coagulation, fibrin clot formation"/>
    <property type="evidence" value="ECO:0007669"/>
    <property type="project" value="Ensembl"/>
</dbReference>
<dbReference type="Bgee" id="ENSOANG00000011183">
    <property type="expression patterns" value="Expressed in liver and 1 other cell type or tissue"/>
</dbReference>
<dbReference type="GeneTree" id="ENSGT00940000154967"/>
<feature type="domain" description="Sushi" evidence="9">
    <location>
        <begin position="393"/>
        <end position="451"/>
    </location>
</feature>
<dbReference type="Pfam" id="PF00084">
    <property type="entry name" value="Sushi"/>
    <property type="match status" value="8"/>
</dbReference>
<evidence type="ECO:0000256" key="8">
    <source>
        <dbReference type="PROSITE-ProRule" id="PRU00302"/>
    </source>
</evidence>
<sequence length="652" mass="74015">MKFKDLTFFSIVFFSGEIFAKDKPCNSPSVENGMIAEYYYTFSSHYFPMEIGKRLSFSCLAGYSTETGKQRGQSMCTAEGWSPTPKCFKKCSKPGLINGFFPDLKMLYKIQENMHYRCASGFKTPGGKDEETVQCLPTGWSSQPSCNKEFESCLTPDLYHGRYSTTQKVFNVNEKLQYECDDGYLTTGGKRMEETQCLSHGWTLIPQCSKLTCTALRIENGRFYPLKNTYEEGDVVQFFCHGNYSLTGSDLIQCYNFGWYPEPPTCEGRINRCPPPPLPPSAKKLLSSRKFQHGETVRVECELNFEIKGPEEIHCENGKWTTPPVCIESKARIGCDEPPLIEHGTASLEAKVYYSGDKVKYSCEDGYLMKGSKEIVCRKGRWTTPPDCVENNENCGPPPAINNGAFIDELLTSYPPGSSVEYRCTIYYLMDGNARVYCGQGNWSAHPTCLEPCSINTDYMDINNIERKWKHDEQSFFLHGDSVDFLCKPGYDLTPSSRPSELTVWCNRGTLNYPKCYRKESKGRCGPPPNIKFGNIIESLLTNYENGSSVKYSCFEHHFVKGSTTVYCLDGQWTSPPLCLEPCILSRDEMDRNNLQLRWSFDNRSYFFHGEYVTFICKSNSYPVTSSSPSGMRVRCDAGQLKYPKCALRSRT</sequence>
<evidence type="ECO:0000256" key="4">
    <source>
        <dbReference type="ARBA" id="ARBA00022729"/>
    </source>
</evidence>
<dbReference type="CTD" id="2165"/>
<feature type="disulfide bond" evidence="8">
    <location>
        <begin position="525"/>
        <end position="568"/>
    </location>
</feature>
<feature type="disulfide bond" evidence="8">
    <location>
        <begin position="395"/>
        <end position="438"/>
    </location>
</feature>
<keyword evidence="2" id="KW-0964">Secreted</keyword>
<keyword evidence="6 8" id="KW-1015">Disulfide bond</keyword>
<dbReference type="GeneID" id="100074670"/>
<dbReference type="RefSeq" id="XP_001506259.4">
    <property type="nucleotide sequence ID" value="XM_001506209.5"/>
</dbReference>
<dbReference type="OrthoDB" id="9984531at2759"/>
<evidence type="ECO:0000256" key="2">
    <source>
        <dbReference type="ARBA" id="ARBA00022525"/>
    </source>
</evidence>
<evidence type="ECO:0000259" key="9">
    <source>
        <dbReference type="PROSITE" id="PS50923"/>
    </source>
</evidence>
<dbReference type="OMA" id="YTFKSFY"/>
<evidence type="ECO:0000256" key="3">
    <source>
        <dbReference type="ARBA" id="ARBA00022659"/>
    </source>
</evidence>
<keyword evidence="11" id="KW-1185">Reference proteome</keyword>
<name>F7FRK4_ORNAN</name>
<keyword evidence="3 8" id="KW-0768">Sushi</keyword>
<dbReference type="InterPro" id="IPR035976">
    <property type="entry name" value="Sushi/SCR/CCP_sf"/>
</dbReference>
<dbReference type="Gene3D" id="2.10.70.10">
    <property type="entry name" value="Complement Module, domain 1"/>
    <property type="match status" value="10"/>
</dbReference>
<evidence type="ECO:0000256" key="1">
    <source>
        <dbReference type="ARBA" id="ARBA00004613"/>
    </source>
</evidence>
<organism evidence="10 11">
    <name type="scientific">Ornithorhynchus anatinus</name>
    <name type="common">Duckbill platypus</name>
    <dbReference type="NCBI Taxonomy" id="9258"/>
    <lineage>
        <taxon>Eukaryota</taxon>
        <taxon>Metazoa</taxon>
        <taxon>Chordata</taxon>
        <taxon>Craniata</taxon>
        <taxon>Vertebrata</taxon>
        <taxon>Euteleostomi</taxon>
        <taxon>Mammalia</taxon>
        <taxon>Monotremata</taxon>
        <taxon>Ornithorhynchidae</taxon>
        <taxon>Ornithorhynchus</taxon>
    </lineage>
</organism>
<feature type="domain" description="Sushi" evidence="9">
    <location>
        <begin position="523"/>
        <end position="581"/>
    </location>
</feature>
<dbReference type="InParanoid" id="F7FRK4"/>
<feature type="domain" description="Sushi" evidence="9">
    <location>
        <begin position="211"/>
        <end position="268"/>
    </location>
</feature>
<dbReference type="AlphaFoldDB" id="F7FRK4"/>
<feature type="domain" description="Sushi" evidence="9">
    <location>
        <begin position="89"/>
        <end position="148"/>
    </location>
</feature>
<dbReference type="SMART" id="SM00032">
    <property type="entry name" value="CCP"/>
    <property type="match status" value="9"/>
</dbReference>
<feature type="domain" description="Sushi" evidence="9">
    <location>
        <begin position="271"/>
        <end position="328"/>
    </location>
</feature>
<dbReference type="PANTHER" id="PTHR45785">
    <property type="entry name" value="COMPLEMENT FACTOR H-RELATED"/>
    <property type="match status" value="1"/>
</dbReference>
<keyword evidence="5" id="KW-0677">Repeat</keyword>
<dbReference type="PROSITE" id="PS50923">
    <property type="entry name" value="SUSHI"/>
    <property type="match status" value="7"/>
</dbReference>
<dbReference type="FunFam" id="2.10.70.10:FF:000060">
    <property type="entry name" value="Complement inhibitory factor H"/>
    <property type="match status" value="1"/>
</dbReference>
<evidence type="ECO:0000256" key="6">
    <source>
        <dbReference type="ARBA" id="ARBA00023157"/>
    </source>
</evidence>
<evidence type="ECO:0000256" key="7">
    <source>
        <dbReference type="ARBA" id="ARBA00023180"/>
    </source>
</evidence>